<name>A0ABM7T1C5_9CLOT</name>
<evidence type="ECO:0008006" key="3">
    <source>
        <dbReference type="Google" id="ProtNLM"/>
    </source>
</evidence>
<accession>A0ABM7T1C5</accession>
<evidence type="ECO:0000313" key="2">
    <source>
        <dbReference type="Proteomes" id="UP000824633"/>
    </source>
</evidence>
<proteinExistence type="predicted"/>
<keyword evidence="2" id="KW-1185">Reference proteome</keyword>
<protein>
    <recommendedName>
        <fullName evidence="3">DUF4363 family protein</fullName>
    </recommendedName>
</protein>
<dbReference type="InterPro" id="IPR025373">
    <property type="entry name" value="DUF4363"/>
</dbReference>
<dbReference type="Proteomes" id="UP000824633">
    <property type="component" value="Chromosome"/>
</dbReference>
<dbReference type="RefSeq" id="WP_224036613.1">
    <property type="nucleotide sequence ID" value="NZ_AP024849.1"/>
</dbReference>
<organism evidence="1 2">
    <name type="scientific">Clostridium gelidum</name>
    <dbReference type="NCBI Taxonomy" id="704125"/>
    <lineage>
        <taxon>Bacteria</taxon>
        <taxon>Bacillati</taxon>
        <taxon>Bacillota</taxon>
        <taxon>Clostridia</taxon>
        <taxon>Eubacteriales</taxon>
        <taxon>Clostridiaceae</taxon>
        <taxon>Clostridium</taxon>
    </lineage>
</organism>
<sequence length="126" mass="14489">MKNAILSILLFLLTMTCVYFLNNSILNLCDDIKTQAENIELKITDGELEEAYSESLELLNSIEKKNFVTSIYLSHQEFDNLINESVKLSTYILHGDKTEAHTSLHLLKFNTDHIKKLQMPTLENIL</sequence>
<evidence type="ECO:0000313" key="1">
    <source>
        <dbReference type="EMBL" id="BCZ44968.1"/>
    </source>
</evidence>
<dbReference type="Pfam" id="PF14276">
    <property type="entry name" value="DUF4363"/>
    <property type="match status" value="1"/>
</dbReference>
<gene>
    <name evidence="1" type="ORF">psyc5s11_10350</name>
</gene>
<reference evidence="2" key="1">
    <citation type="submission" date="2021-07" db="EMBL/GenBank/DDBJ databases">
        <title>Complete genome sequencing of a Clostridium isolate.</title>
        <authorList>
            <person name="Ueki A."/>
            <person name="Tonouchi A."/>
        </authorList>
    </citation>
    <scope>NUCLEOTIDE SEQUENCE [LARGE SCALE GENOMIC DNA]</scope>
    <source>
        <strain evidence="2">C5S11</strain>
    </source>
</reference>
<dbReference type="EMBL" id="AP024849">
    <property type="protein sequence ID" value="BCZ44968.1"/>
    <property type="molecule type" value="Genomic_DNA"/>
</dbReference>